<dbReference type="KEGG" id="gtr:GLOTRDRAFT_133842"/>
<keyword evidence="3" id="KW-1185">Reference proteome</keyword>
<dbReference type="Proteomes" id="UP000030669">
    <property type="component" value="Unassembled WGS sequence"/>
</dbReference>
<dbReference type="HOGENOM" id="CLU_098000_0_0_1"/>
<reference evidence="2 3" key="1">
    <citation type="journal article" date="2012" name="Science">
        <title>The Paleozoic origin of enzymatic lignin decomposition reconstructed from 31 fungal genomes.</title>
        <authorList>
            <person name="Floudas D."/>
            <person name="Binder M."/>
            <person name="Riley R."/>
            <person name="Barry K."/>
            <person name="Blanchette R.A."/>
            <person name="Henrissat B."/>
            <person name="Martinez A.T."/>
            <person name="Otillar R."/>
            <person name="Spatafora J.W."/>
            <person name="Yadav J.S."/>
            <person name="Aerts A."/>
            <person name="Benoit I."/>
            <person name="Boyd A."/>
            <person name="Carlson A."/>
            <person name="Copeland A."/>
            <person name="Coutinho P.M."/>
            <person name="de Vries R.P."/>
            <person name="Ferreira P."/>
            <person name="Findley K."/>
            <person name="Foster B."/>
            <person name="Gaskell J."/>
            <person name="Glotzer D."/>
            <person name="Gorecki P."/>
            <person name="Heitman J."/>
            <person name="Hesse C."/>
            <person name="Hori C."/>
            <person name="Igarashi K."/>
            <person name="Jurgens J.A."/>
            <person name="Kallen N."/>
            <person name="Kersten P."/>
            <person name="Kohler A."/>
            <person name="Kuees U."/>
            <person name="Kumar T.K.A."/>
            <person name="Kuo A."/>
            <person name="LaButti K."/>
            <person name="Larrondo L.F."/>
            <person name="Lindquist E."/>
            <person name="Ling A."/>
            <person name="Lombard V."/>
            <person name="Lucas S."/>
            <person name="Lundell T."/>
            <person name="Martin R."/>
            <person name="McLaughlin D.J."/>
            <person name="Morgenstern I."/>
            <person name="Morin E."/>
            <person name="Murat C."/>
            <person name="Nagy L.G."/>
            <person name="Nolan M."/>
            <person name="Ohm R.A."/>
            <person name="Patyshakuliyeva A."/>
            <person name="Rokas A."/>
            <person name="Ruiz-Duenas F.J."/>
            <person name="Sabat G."/>
            <person name="Salamov A."/>
            <person name="Samejima M."/>
            <person name="Schmutz J."/>
            <person name="Slot J.C."/>
            <person name="St John F."/>
            <person name="Stenlid J."/>
            <person name="Sun H."/>
            <person name="Sun S."/>
            <person name="Syed K."/>
            <person name="Tsang A."/>
            <person name="Wiebenga A."/>
            <person name="Young D."/>
            <person name="Pisabarro A."/>
            <person name="Eastwood D.C."/>
            <person name="Martin F."/>
            <person name="Cullen D."/>
            <person name="Grigoriev I.V."/>
            <person name="Hibbett D.S."/>
        </authorList>
    </citation>
    <scope>NUCLEOTIDE SEQUENCE [LARGE SCALE GENOMIC DNA]</scope>
    <source>
        <strain evidence="2 3">ATCC 11539</strain>
    </source>
</reference>
<accession>S7PSV4</accession>
<gene>
    <name evidence="2" type="ORF">GLOTRDRAFT_133842</name>
</gene>
<sequence>MATGYNPFGGWGNSEAPPPSIFGALPYPQSSAPSPTLADRAIFVFTDYNPSILNCTIVDNRARTVFYISTETTPRYTFVKDRDGRNLGVIEWQTHPSVEIRGIVPKQEVRSWLALSPDARSRVMTVQNARYAWAPSGSHILLYTTTSSVPQVLGKVSKTASTVTLELSAAALELGLLECAIVATLLMQSGRNID</sequence>
<dbReference type="RefSeq" id="XP_007871005.1">
    <property type="nucleotide sequence ID" value="XM_007872814.1"/>
</dbReference>
<dbReference type="EMBL" id="KB469315">
    <property type="protein sequence ID" value="EPQ50462.1"/>
    <property type="molecule type" value="Genomic_DNA"/>
</dbReference>
<feature type="domain" description="DUF6593" evidence="1">
    <location>
        <begin position="51"/>
        <end position="188"/>
    </location>
</feature>
<evidence type="ECO:0000313" key="2">
    <source>
        <dbReference type="EMBL" id="EPQ50462.1"/>
    </source>
</evidence>
<dbReference type="OrthoDB" id="3191568at2759"/>
<dbReference type="GeneID" id="19302818"/>
<dbReference type="AlphaFoldDB" id="S7PSV4"/>
<dbReference type="Pfam" id="PF20236">
    <property type="entry name" value="DUF6593"/>
    <property type="match status" value="1"/>
</dbReference>
<dbReference type="eggNOG" id="ENOG502SPIU">
    <property type="taxonomic scope" value="Eukaryota"/>
</dbReference>
<name>S7PSV4_GLOTA</name>
<organism evidence="2 3">
    <name type="scientific">Gloeophyllum trabeum (strain ATCC 11539 / FP-39264 / Madison 617)</name>
    <name type="common">Brown rot fungus</name>
    <dbReference type="NCBI Taxonomy" id="670483"/>
    <lineage>
        <taxon>Eukaryota</taxon>
        <taxon>Fungi</taxon>
        <taxon>Dikarya</taxon>
        <taxon>Basidiomycota</taxon>
        <taxon>Agaricomycotina</taxon>
        <taxon>Agaricomycetes</taxon>
        <taxon>Gloeophyllales</taxon>
        <taxon>Gloeophyllaceae</taxon>
        <taxon>Gloeophyllum</taxon>
    </lineage>
</organism>
<proteinExistence type="predicted"/>
<evidence type="ECO:0000313" key="3">
    <source>
        <dbReference type="Proteomes" id="UP000030669"/>
    </source>
</evidence>
<protein>
    <recommendedName>
        <fullName evidence="1">DUF6593 domain-containing protein</fullName>
    </recommendedName>
</protein>
<dbReference type="OMA" id="APACTIF"/>
<evidence type="ECO:0000259" key="1">
    <source>
        <dbReference type="Pfam" id="PF20236"/>
    </source>
</evidence>
<dbReference type="InterPro" id="IPR046528">
    <property type="entry name" value="DUF6593"/>
</dbReference>